<dbReference type="Proteomes" id="UP000314986">
    <property type="component" value="Unassembled WGS sequence"/>
</dbReference>
<keyword evidence="7 11" id="KW-1133">Transmembrane helix</keyword>
<feature type="transmembrane region" description="Helical" evidence="11">
    <location>
        <begin position="131"/>
        <end position="149"/>
    </location>
</feature>
<organism evidence="12 13">
    <name type="scientific">Callorhinchus milii</name>
    <name type="common">Ghost shark</name>
    <dbReference type="NCBI Taxonomy" id="7868"/>
    <lineage>
        <taxon>Eukaryota</taxon>
        <taxon>Metazoa</taxon>
        <taxon>Chordata</taxon>
        <taxon>Craniata</taxon>
        <taxon>Vertebrata</taxon>
        <taxon>Chondrichthyes</taxon>
        <taxon>Holocephali</taxon>
        <taxon>Chimaeriformes</taxon>
        <taxon>Callorhinchidae</taxon>
        <taxon>Callorhinchus</taxon>
    </lineage>
</organism>
<dbReference type="AlphaFoldDB" id="A0A4W3H0C2"/>
<dbReference type="GeneTree" id="ENSGT00940000155330"/>
<evidence type="ECO:0000256" key="11">
    <source>
        <dbReference type="SAM" id="Phobius"/>
    </source>
</evidence>
<dbReference type="Ensembl" id="ENSCMIT00000009010.1">
    <property type="protein sequence ID" value="ENSCMIP00000008765.1"/>
    <property type="gene ID" value="ENSCMIG00000004697.1"/>
</dbReference>
<dbReference type="GO" id="GO:0005886">
    <property type="term" value="C:plasma membrane"/>
    <property type="evidence" value="ECO:0007669"/>
    <property type="project" value="TreeGrafter"/>
</dbReference>
<dbReference type="PANTHER" id="PTHR11706:SF33">
    <property type="entry name" value="NATURAL RESISTANCE-ASSOCIATED MACROPHAGE PROTEIN 2"/>
    <property type="match status" value="1"/>
</dbReference>
<dbReference type="Pfam" id="PF01566">
    <property type="entry name" value="Nramp"/>
    <property type="match status" value="1"/>
</dbReference>
<feature type="compositionally biased region" description="Pro residues" evidence="10">
    <location>
        <begin position="15"/>
        <end position="32"/>
    </location>
</feature>
<evidence type="ECO:0000313" key="12">
    <source>
        <dbReference type="Ensembl" id="ENSCMIP00000008765.1"/>
    </source>
</evidence>
<protein>
    <submittedName>
        <fullName evidence="12">Solute carrier family 11 member 2</fullName>
    </submittedName>
</protein>
<dbReference type="PANTHER" id="PTHR11706">
    <property type="entry name" value="SOLUTE CARRIER PROTEIN FAMILY 11 MEMBER"/>
    <property type="match status" value="1"/>
</dbReference>
<keyword evidence="13" id="KW-1185">Reference proteome</keyword>
<evidence type="ECO:0000256" key="6">
    <source>
        <dbReference type="ARBA" id="ARBA00022692"/>
    </source>
</evidence>
<evidence type="ECO:0000256" key="7">
    <source>
        <dbReference type="ARBA" id="ARBA00022989"/>
    </source>
</evidence>
<reference evidence="12" key="5">
    <citation type="submission" date="2025-09" db="UniProtKB">
        <authorList>
            <consortium name="Ensembl"/>
        </authorList>
    </citation>
    <scope>IDENTIFICATION</scope>
</reference>
<feature type="compositionally biased region" description="Basic and acidic residues" evidence="10">
    <location>
        <begin position="1"/>
        <end position="12"/>
    </location>
</feature>
<dbReference type="STRING" id="7868.ENSCMIP00000008765"/>
<evidence type="ECO:0000256" key="1">
    <source>
        <dbReference type="ARBA" id="ARBA00004107"/>
    </source>
</evidence>
<sequence length="174" mass="19174">RAFEALRPETRSRFPPNPSLPPPPPPPPPSPSFPSCRSRLKIFLSSSRLLSQGFLNLKWSRFARVVFTRTIAIIPTLLIAIFQDVETLTGMNDFLNVLMSLQLPFALIPILTFTSLGSLMQEFVNGLVSKIFGAAIILLILSINLYFVIDYVINLGLPVVYAVAGILGLICGFV</sequence>
<keyword evidence="6 11" id="KW-0812">Transmembrane</keyword>
<dbReference type="GO" id="GO:0005765">
    <property type="term" value="C:lysosomal membrane"/>
    <property type="evidence" value="ECO:0007669"/>
    <property type="project" value="UniProtKB-SubCell"/>
</dbReference>
<dbReference type="InParanoid" id="A0A4W3H0C2"/>
<evidence type="ECO:0000256" key="9">
    <source>
        <dbReference type="ARBA" id="ARBA00023228"/>
    </source>
</evidence>
<evidence type="ECO:0000256" key="4">
    <source>
        <dbReference type="ARBA" id="ARBA00022448"/>
    </source>
</evidence>
<reference evidence="13" key="3">
    <citation type="journal article" date="2014" name="Nature">
        <title>Elephant shark genome provides unique insights into gnathostome evolution.</title>
        <authorList>
            <consortium name="International Elephant Shark Genome Sequencing Consortium"/>
            <person name="Venkatesh B."/>
            <person name="Lee A.P."/>
            <person name="Ravi V."/>
            <person name="Maurya A.K."/>
            <person name="Lian M.M."/>
            <person name="Swann J.B."/>
            <person name="Ohta Y."/>
            <person name="Flajnik M.F."/>
            <person name="Sutoh Y."/>
            <person name="Kasahara M."/>
            <person name="Hoon S."/>
            <person name="Gangu V."/>
            <person name="Roy S.W."/>
            <person name="Irimia M."/>
            <person name="Korzh V."/>
            <person name="Kondrychyn I."/>
            <person name="Lim Z.W."/>
            <person name="Tay B.H."/>
            <person name="Tohari S."/>
            <person name="Kong K.W."/>
            <person name="Ho S."/>
            <person name="Lorente-Galdos B."/>
            <person name="Quilez J."/>
            <person name="Marques-Bonet T."/>
            <person name="Raney B.J."/>
            <person name="Ingham P.W."/>
            <person name="Tay A."/>
            <person name="Hillier L.W."/>
            <person name="Minx P."/>
            <person name="Boehm T."/>
            <person name="Wilson R.K."/>
            <person name="Brenner S."/>
            <person name="Warren W.C."/>
        </authorList>
    </citation>
    <scope>NUCLEOTIDE SEQUENCE [LARGE SCALE GENOMIC DNA]</scope>
</reference>
<dbReference type="GO" id="GO:0031902">
    <property type="term" value="C:late endosome membrane"/>
    <property type="evidence" value="ECO:0007669"/>
    <property type="project" value="UniProtKB-SubCell"/>
</dbReference>
<dbReference type="PRINTS" id="PR00447">
    <property type="entry name" value="NATRESASSCMP"/>
</dbReference>
<keyword evidence="8 11" id="KW-0472">Membrane</keyword>
<keyword evidence="5" id="KW-0406">Ion transport</keyword>
<dbReference type="GO" id="GO:0005381">
    <property type="term" value="F:iron ion transmembrane transporter activity"/>
    <property type="evidence" value="ECO:0007669"/>
    <property type="project" value="TreeGrafter"/>
</dbReference>
<evidence type="ECO:0000256" key="8">
    <source>
        <dbReference type="ARBA" id="ARBA00023136"/>
    </source>
</evidence>
<evidence type="ECO:0000256" key="10">
    <source>
        <dbReference type="SAM" id="MobiDB-lite"/>
    </source>
</evidence>
<feature type="transmembrane region" description="Helical" evidence="11">
    <location>
        <begin position="94"/>
        <end position="119"/>
    </location>
</feature>
<proteinExistence type="inferred from homology"/>
<keyword evidence="5" id="KW-0408">Iron</keyword>
<dbReference type="GO" id="GO:0015086">
    <property type="term" value="F:cadmium ion transmembrane transporter activity"/>
    <property type="evidence" value="ECO:0007669"/>
    <property type="project" value="TreeGrafter"/>
</dbReference>
<reference evidence="12" key="4">
    <citation type="submission" date="2025-08" db="UniProtKB">
        <authorList>
            <consortium name="Ensembl"/>
        </authorList>
    </citation>
    <scope>IDENTIFICATION</scope>
</reference>
<keyword evidence="9" id="KW-0458">Lysosome</keyword>
<comment type="subcellular location">
    <subcellularLocation>
        <location evidence="1">Late endosome membrane</location>
        <topology evidence="1">Multi-pass membrane protein</topology>
    </subcellularLocation>
    <subcellularLocation>
        <location evidence="2">Lysosome membrane</location>
        <topology evidence="2">Multi-pass membrane protein</topology>
    </subcellularLocation>
</comment>
<reference evidence="13" key="1">
    <citation type="journal article" date="2006" name="Science">
        <title>Ancient noncoding elements conserved in the human genome.</title>
        <authorList>
            <person name="Venkatesh B."/>
            <person name="Kirkness E.F."/>
            <person name="Loh Y.H."/>
            <person name="Halpern A.L."/>
            <person name="Lee A.P."/>
            <person name="Johnson J."/>
            <person name="Dandona N."/>
            <person name="Viswanathan L.D."/>
            <person name="Tay A."/>
            <person name="Venter J.C."/>
            <person name="Strausberg R.L."/>
            <person name="Brenner S."/>
        </authorList>
    </citation>
    <scope>NUCLEOTIDE SEQUENCE [LARGE SCALE GENOMIC DNA]</scope>
</reference>
<dbReference type="GO" id="GO:0005384">
    <property type="term" value="F:manganese ion transmembrane transporter activity"/>
    <property type="evidence" value="ECO:0007669"/>
    <property type="project" value="TreeGrafter"/>
</dbReference>
<feature type="transmembrane region" description="Helical" evidence="11">
    <location>
        <begin position="62"/>
        <end position="82"/>
    </location>
</feature>
<name>A0A4W3H0C2_CALMI</name>
<evidence type="ECO:0000256" key="3">
    <source>
        <dbReference type="ARBA" id="ARBA00006670"/>
    </source>
</evidence>
<feature type="transmembrane region" description="Helical" evidence="11">
    <location>
        <begin position="155"/>
        <end position="173"/>
    </location>
</feature>
<feature type="region of interest" description="Disordered" evidence="10">
    <location>
        <begin position="1"/>
        <end position="33"/>
    </location>
</feature>
<keyword evidence="5" id="KW-0410">Iron transport</keyword>
<comment type="similarity">
    <text evidence="3">Belongs to the NRAMP family.</text>
</comment>
<dbReference type="SUPFAM" id="SSF101447">
    <property type="entry name" value="Formin homology 2 domain (FH2 domain)"/>
    <property type="match status" value="1"/>
</dbReference>
<evidence type="ECO:0000256" key="2">
    <source>
        <dbReference type="ARBA" id="ARBA00004155"/>
    </source>
</evidence>
<accession>A0A4W3H0C2</accession>
<reference evidence="13" key="2">
    <citation type="journal article" date="2007" name="PLoS Biol.">
        <title>Survey sequencing and comparative analysis of the elephant shark (Callorhinchus milii) genome.</title>
        <authorList>
            <person name="Venkatesh B."/>
            <person name="Kirkness E.F."/>
            <person name="Loh Y.H."/>
            <person name="Halpern A.L."/>
            <person name="Lee A.P."/>
            <person name="Johnson J."/>
            <person name="Dandona N."/>
            <person name="Viswanathan L.D."/>
            <person name="Tay A."/>
            <person name="Venter J.C."/>
            <person name="Strausberg R.L."/>
            <person name="Brenner S."/>
        </authorList>
    </citation>
    <scope>NUCLEOTIDE SEQUENCE [LARGE SCALE GENOMIC DNA]</scope>
</reference>
<dbReference type="InterPro" id="IPR001046">
    <property type="entry name" value="NRAMP_fam"/>
</dbReference>
<keyword evidence="4" id="KW-0813">Transport</keyword>
<evidence type="ECO:0000256" key="5">
    <source>
        <dbReference type="ARBA" id="ARBA00022496"/>
    </source>
</evidence>
<evidence type="ECO:0000313" key="13">
    <source>
        <dbReference type="Proteomes" id="UP000314986"/>
    </source>
</evidence>